<gene>
    <name evidence="5" type="ORF">NV381_26685</name>
</gene>
<dbReference type="Pfam" id="PF12833">
    <property type="entry name" value="HTH_18"/>
    <property type="match status" value="1"/>
</dbReference>
<keyword evidence="6" id="KW-1185">Reference proteome</keyword>
<protein>
    <submittedName>
        <fullName evidence="5">AraC family transcriptional regulator</fullName>
    </submittedName>
</protein>
<keyword evidence="1" id="KW-0805">Transcription regulation</keyword>
<dbReference type="InterPro" id="IPR018060">
    <property type="entry name" value="HTH_AraC"/>
</dbReference>
<accession>A0ABT1YNN2</accession>
<feature type="domain" description="HTH araC/xylS-type" evidence="4">
    <location>
        <begin position="8"/>
        <end position="106"/>
    </location>
</feature>
<dbReference type="PANTHER" id="PTHR47504:SF5">
    <property type="entry name" value="RIGHT ORIGIN-BINDING PROTEIN"/>
    <property type="match status" value="1"/>
</dbReference>
<keyword evidence="2" id="KW-0238">DNA-binding</keyword>
<sequence length="286" mass="32156">MEWLLRMKDALELIERNMEEQLGIEEIAKAACSSPFHFQRMFHMLTGITVAEYIRKRKLTLAAQELAISSTKVLDVALKYGYDSPESFSKAFRKAHGITPSAAREPGVKLKAFPRISFHLSLKGDKEMDYTIIEKASFSIIGKSIQVSTRDGENLRRIPKFWQECFEDGTIAKLSSIGMNGNLLGICLDMEHDKEQFSYIIAVEGKAGAEADEFTTRHISDATWAVFTSNGALPGAIQKVWKKVFQEWFPSTGYEHAGGPELEVYPAGDTTSEDYQCEVWVPIVKK</sequence>
<dbReference type="EMBL" id="JANQBD010000022">
    <property type="protein sequence ID" value="MCR8634792.1"/>
    <property type="molecule type" value="Genomic_DNA"/>
</dbReference>
<reference evidence="5 6" key="1">
    <citation type="submission" date="2022-08" db="EMBL/GenBank/DDBJ databases">
        <title>Paenibacillus endoradicis sp. nov., Paenibacillus radicibacter sp. nov and Paenibacillus pararadicis sp. nov., three cold-adapted plant growth-promoting bacteria isolated from root of Larix gmelinii in Great Khingan.</title>
        <authorList>
            <person name="Xue H."/>
        </authorList>
    </citation>
    <scope>NUCLEOTIDE SEQUENCE [LARGE SCALE GENOMIC DNA]</scope>
    <source>
        <strain evidence="5 6">N5-1-1-5</strain>
    </source>
</reference>
<dbReference type="PANTHER" id="PTHR47504">
    <property type="entry name" value="RIGHT ORIGIN-BINDING PROTEIN"/>
    <property type="match status" value="1"/>
</dbReference>
<comment type="caution">
    <text evidence="5">The sequence shown here is derived from an EMBL/GenBank/DDBJ whole genome shotgun (WGS) entry which is preliminary data.</text>
</comment>
<dbReference type="InterPro" id="IPR009057">
    <property type="entry name" value="Homeodomain-like_sf"/>
</dbReference>
<dbReference type="Pfam" id="PF14526">
    <property type="entry name" value="Cass2"/>
    <property type="match status" value="1"/>
</dbReference>
<dbReference type="InterPro" id="IPR018062">
    <property type="entry name" value="HTH_AraC-typ_CS"/>
</dbReference>
<dbReference type="RefSeq" id="WP_258216348.1">
    <property type="nucleotide sequence ID" value="NZ_JANQBD010000022.1"/>
</dbReference>
<dbReference type="InterPro" id="IPR010499">
    <property type="entry name" value="AraC_E-bd"/>
</dbReference>
<evidence type="ECO:0000313" key="6">
    <source>
        <dbReference type="Proteomes" id="UP001300012"/>
    </source>
</evidence>
<dbReference type="PROSITE" id="PS00041">
    <property type="entry name" value="HTH_ARAC_FAMILY_1"/>
    <property type="match status" value="1"/>
</dbReference>
<dbReference type="SMART" id="SM00342">
    <property type="entry name" value="HTH_ARAC"/>
    <property type="match status" value="1"/>
</dbReference>
<proteinExistence type="predicted"/>
<dbReference type="InterPro" id="IPR029441">
    <property type="entry name" value="Cass2"/>
</dbReference>
<evidence type="ECO:0000256" key="2">
    <source>
        <dbReference type="ARBA" id="ARBA00023125"/>
    </source>
</evidence>
<dbReference type="Proteomes" id="UP001300012">
    <property type="component" value="Unassembled WGS sequence"/>
</dbReference>
<dbReference type="SUPFAM" id="SSF46689">
    <property type="entry name" value="Homeodomain-like"/>
    <property type="match status" value="2"/>
</dbReference>
<name>A0ABT1YNN2_9BACL</name>
<dbReference type="SUPFAM" id="SSF55136">
    <property type="entry name" value="Probable bacterial effector-binding domain"/>
    <property type="match status" value="1"/>
</dbReference>
<dbReference type="PRINTS" id="PR00032">
    <property type="entry name" value="HTHARAC"/>
</dbReference>
<dbReference type="PROSITE" id="PS01124">
    <property type="entry name" value="HTH_ARAC_FAMILY_2"/>
    <property type="match status" value="1"/>
</dbReference>
<evidence type="ECO:0000256" key="1">
    <source>
        <dbReference type="ARBA" id="ARBA00023015"/>
    </source>
</evidence>
<organism evidence="5 6">
    <name type="scientific">Paenibacillus radicis</name>
    <name type="common">ex Xue et al. 2023</name>
    <dbReference type="NCBI Taxonomy" id="2972489"/>
    <lineage>
        <taxon>Bacteria</taxon>
        <taxon>Bacillati</taxon>
        <taxon>Bacillota</taxon>
        <taxon>Bacilli</taxon>
        <taxon>Bacillales</taxon>
        <taxon>Paenibacillaceae</taxon>
        <taxon>Paenibacillus</taxon>
    </lineage>
</organism>
<evidence type="ECO:0000259" key="4">
    <source>
        <dbReference type="PROSITE" id="PS01124"/>
    </source>
</evidence>
<dbReference type="InterPro" id="IPR011256">
    <property type="entry name" value="Reg_factor_effector_dom_sf"/>
</dbReference>
<dbReference type="Gene3D" id="1.10.10.60">
    <property type="entry name" value="Homeodomain-like"/>
    <property type="match status" value="2"/>
</dbReference>
<dbReference type="Gene3D" id="3.20.80.10">
    <property type="entry name" value="Regulatory factor, effector binding domain"/>
    <property type="match status" value="1"/>
</dbReference>
<evidence type="ECO:0000256" key="3">
    <source>
        <dbReference type="ARBA" id="ARBA00023163"/>
    </source>
</evidence>
<dbReference type="SMART" id="SM00871">
    <property type="entry name" value="AraC_E_bind"/>
    <property type="match status" value="1"/>
</dbReference>
<evidence type="ECO:0000313" key="5">
    <source>
        <dbReference type="EMBL" id="MCR8634792.1"/>
    </source>
</evidence>
<keyword evidence="3" id="KW-0804">Transcription</keyword>
<dbReference type="InterPro" id="IPR050959">
    <property type="entry name" value="MarA-like"/>
</dbReference>
<dbReference type="InterPro" id="IPR020449">
    <property type="entry name" value="Tscrpt_reg_AraC-type_HTH"/>
</dbReference>